<dbReference type="AlphaFoldDB" id="A0A5D0RD54"/>
<comment type="caution">
    <text evidence="1">The sequence shown here is derived from an EMBL/GenBank/DDBJ whole genome shotgun (WGS) entry which is preliminary data.</text>
</comment>
<dbReference type="Pfam" id="PF07606">
    <property type="entry name" value="DUF1569"/>
    <property type="match status" value="1"/>
</dbReference>
<dbReference type="OrthoDB" id="981199at2"/>
<organism evidence="1 2">
    <name type="scientific">Bizionia myxarmorum</name>
    <dbReference type="NCBI Taxonomy" id="291186"/>
    <lineage>
        <taxon>Bacteria</taxon>
        <taxon>Pseudomonadati</taxon>
        <taxon>Bacteroidota</taxon>
        <taxon>Flavobacteriia</taxon>
        <taxon>Flavobacteriales</taxon>
        <taxon>Flavobacteriaceae</taxon>
        <taxon>Bizionia</taxon>
    </lineage>
</organism>
<dbReference type="RefSeq" id="WP_148402715.1">
    <property type="nucleotide sequence ID" value="NZ_VSKK01000001.1"/>
</dbReference>
<gene>
    <name evidence="1" type="ORF">ES674_04170</name>
</gene>
<dbReference type="SUPFAM" id="SSF109854">
    <property type="entry name" value="DinB/YfiT-like putative metalloenzymes"/>
    <property type="match status" value="1"/>
</dbReference>
<name>A0A5D0RD54_9FLAO</name>
<evidence type="ECO:0000313" key="1">
    <source>
        <dbReference type="EMBL" id="TYB78979.1"/>
    </source>
</evidence>
<dbReference type="Gene3D" id="1.20.120.450">
    <property type="entry name" value="dinb family like domain"/>
    <property type="match status" value="1"/>
</dbReference>
<dbReference type="Proteomes" id="UP000323720">
    <property type="component" value="Unassembled WGS sequence"/>
</dbReference>
<protein>
    <submittedName>
        <fullName evidence="1">DUF1569 domain-containing protein</fullName>
    </submittedName>
</protein>
<dbReference type="EMBL" id="VSKK01000001">
    <property type="protein sequence ID" value="TYB78979.1"/>
    <property type="molecule type" value="Genomic_DNA"/>
</dbReference>
<dbReference type="InterPro" id="IPR011463">
    <property type="entry name" value="DUF1569"/>
</dbReference>
<proteinExistence type="predicted"/>
<keyword evidence="2" id="KW-1185">Reference proteome</keyword>
<accession>A0A5D0RD54</accession>
<reference evidence="1 2" key="1">
    <citation type="submission" date="2019-08" db="EMBL/GenBank/DDBJ databases">
        <title>Genomes of Antarctic Bizionia species.</title>
        <authorList>
            <person name="Bowman J.P."/>
        </authorList>
    </citation>
    <scope>NUCLEOTIDE SEQUENCE [LARGE SCALE GENOMIC DNA]</scope>
    <source>
        <strain evidence="1 2">ADA-4</strain>
    </source>
</reference>
<sequence length="154" mass="17685">MSSKKLDSLINALEKNIANRDISNLKVSKANVAWHIDHSFKVINGVIQTLQASNPILYKNNFSFLGKLFFTLGFFPRGKAQAPKNVKSPEIISKADLLKQLQQARIYIKSIPKLDKNAFFKHPMFGDINKPRIYRFLELHTNHHVKIIKEIMAK</sequence>
<dbReference type="InterPro" id="IPR034660">
    <property type="entry name" value="DinB/YfiT-like"/>
</dbReference>
<evidence type="ECO:0000313" key="2">
    <source>
        <dbReference type="Proteomes" id="UP000323720"/>
    </source>
</evidence>